<feature type="region of interest" description="Disordered" evidence="1">
    <location>
        <begin position="224"/>
        <end position="243"/>
    </location>
</feature>
<sequence>MANPSGGAGEVRDLRWEVNDWIERHNPHEFMHFPNDRANDLPTSPSFYNSLILCASKIMMESSSHLFSASLDFTFLAWPTIPNDTFLGDTEEVNKYTFELARSKIDELDSILTTSALIAGVVAAVHSWPSFDKSPWPAKTLFGASFILSLMSIAAALLTVGILSFTHWFIARLMTYSRYRPPPAPSLPKPASIADEPLPYSALFLMPPLDITGLHYRNSSAGNDSNSVFSTPPGSHSPLSSHG</sequence>
<name>A0A4Z1E5G9_9HELO</name>
<dbReference type="OrthoDB" id="2150604at2759"/>
<comment type="caution">
    <text evidence="3">The sequence shown here is derived from an EMBL/GenBank/DDBJ whole genome shotgun (WGS) entry which is preliminary data.</text>
</comment>
<feature type="compositionally biased region" description="Low complexity" evidence="1">
    <location>
        <begin position="230"/>
        <end position="243"/>
    </location>
</feature>
<dbReference type="Proteomes" id="UP000297777">
    <property type="component" value="Unassembled WGS sequence"/>
</dbReference>
<dbReference type="EMBL" id="PQXH01000299">
    <property type="protein sequence ID" value="TGO07256.1"/>
    <property type="molecule type" value="Genomic_DNA"/>
</dbReference>
<protein>
    <submittedName>
        <fullName evidence="3">Uncharacterized protein</fullName>
    </submittedName>
</protein>
<reference evidence="3 4" key="1">
    <citation type="submission" date="2017-12" db="EMBL/GenBank/DDBJ databases">
        <title>Comparative genomics of Botrytis spp.</title>
        <authorList>
            <person name="Valero-Jimenez C.A."/>
            <person name="Tapia P."/>
            <person name="Veloso J."/>
            <person name="Silva-Moreno E."/>
            <person name="Staats M."/>
            <person name="Valdes J.H."/>
            <person name="Van Kan J.A.L."/>
        </authorList>
    </citation>
    <scope>NUCLEOTIDE SEQUENCE [LARGE SCALE GENOMIC DNA]</scope>
    <source>
        <strain evidence="3 4">Bt9001</strain>
    </source>
</reference>
<proteinExistence type="predicted"/>
<feature type="transmembrane region" description="Helical" evidence="2">
    <location>
        <begin position="141"/>
        <end position="170"/>
    </location>
</feature>
<keyword evidence="2" id="KW-0472">Membrane</keyword>
<organism evidence="3 4">
    <name type="scientific">Botrytis tulipae</name>
    <dbReference type="NCBI Taxonomy" id="87230"/>
    <lineage>
        <taxon>Eukaryota</taxon>
        <taxon>Fungi</taxon>
        <taxon>Dikarya</taxon>
        <taxon>Ascomycota</taxon>
        <taxon>Pezizomycotina</taxon>
        <taxon>Leotiomycetes</taxon>
        <taxon>Helotiales</taxon>
        <taxon>Sclerotiniaceae</taxon>
        <taxon>Botrytis</taxon>
    </lineage>
</organism>
<evidence type="ECO:0000313" key="4">
    <source>
        <dbReference type="Proteomes" id="UP000297777"/>
    </source>
</evidence>
<keyword evidence="4" id="KW-1185">Reference proteome</keyword>
<feature type="transmembrane region" description="Helical" evidence="2">
    <location>
        <begin position="111"/>
        <end position="129"/>
    </location>
</feature>
<dbReference type="AlphaFoldDB" id="A0A4Z1E5G9"/>
<evidence type="ECO:0000313" key="3">
    <source>
        <dbReference type="EMBL" id="TGO07256.1"/>
    </source>
</evidence>
<keyword evidence="2" id="KW-0812">Transmembrane</keyword>
<gene>
    <name evidence="3" type="ORF">BTUL_0301g00040</name>
</gene>
<evidence type="ECO:0000256" key="1">
    <source>
        <dbReference type="SAM" id="MobiDB-lite"/>
    </source>
</evidence>
<accession>A0A4Z1E5G9</accession>
<keyword evidence="2" id="KW-1133">Transmembrane helix</keyword>
<evidence type="ECO:0000256" key="2">
    <source>
        <dbReference type="SAM" id="Phobius"/>
    </source>
</evidence>